<evidence type="ECO:0000313" key="2">
    <source>
        <dbReference type="EMBL" id="QJA91066.1"/>
    </source>
</evidence>
<evidence type="ECO:0000313" key="1">
    <source>
        <dbReference type="EMBL" id="QJA78619.1"/>
    </source>
</evidence>
<name>A0A6M3L8E1_9ZZZZ</name>
<dbReference type="AlphaFoldDB" id="A0A6M3L8E1"/>
<reference evidence="2" key="1">
    <citation type="submission" date="2020-03" db="EMBL/GenBank/DDBJ databases">
        <title>The deep terrestrial virosphere.</title>
        <authorList>
            <person name="Holmfeldt K."/>
            <person name="Nilsson E."/>
            <person name="Simone D."/>
            <person name="Lopez-Fernandez M."/>
            <person name="Wu X."/>
            <person name="de Brujin I."/>
            <person name="Lundin D."/>
            <person name="Andersson A."/>
            <person name="Bertilsson S."/>
            <person name="Dopson M."/>
        </authorList>
    </citation>
    <scope>NUCLEOTIDE SEQUENCE</scope>
    <source>
        <strain evidence="1">MM415A01046</strain>
        <strain evidence="2">MM415B03492</strain>
    </source>
</reference>
<sequence>MKAYTQQKDFRKDPHAFCTDSGEEFRVEVLKRNIRTVWLRLIGPEKVIKVRRRSHKLVY</sequence>
<dbReference type="EMBL" id="MT142345">
    <property type="protein sequence ID" value="QJA78619.1"/>
    <property type="molecule type" value="Genomic_DNA"/>
</dbReference>
<dbReference type="EMBL" id="MT142958">
    <property type="protein sequence ID" value="QJA91066.1"/>
    <property type="molecule type" value="Genomic_DNA"/>
</dbReference>
<organism evidence="2">
    <name type="scientific">viral metagenome</name>
    <dbReference type="NCBI Taxonomy" id="1070528"/>
    <lineage>
        <taxon>unclassified sequences</taxon>
        <taxon>metagenomes</taxon>
        <taxon>organismal metagenomes</taxon>
    </lineage>
</organism>
<protein>
    <submittedName>
        <fullName evidence="2">Uncharacterized protein</fullName>
    </submittedName>
</protein>
<gene>
    <name evidence="1" type="ORF">MM415A01046_0016</name>
    <name evidence="2" type="ORF">MM415B03492_0005</name>
</gene>
<proteinExistence type="predicted"/>
<accession>A0A6M3L8E1</accession>